<sequence length="341" mass="37994">AMSFVPGPSATRGGIIVQPAYFTSSLYVDSCREDIETVVQEFSKKIEETGDHSFRLFKSIWASSGWQWMHFKVFDAYARDAFLRVTIKLFMERMKPSENVLVRVGALYAVYIFYATQPSTSAPRLHALSCIELSYDVLQSLLALPSLLCTEQLSPLKGQVTHVLSQLVNSDAFYILPSSELELYKLPREIFVPDREEEVEASTTARKRGRPSRRDKQKRVNQAAVALETWLRQSQARLPPDILHSDDHNQAPTPISGSRDAYLAQKMDVLDVLARDEGGREVLRTANEAVLRRLREIDEMAASQGLEVGGEGGEKTGLARIEKVVGEMEEGGSGILGMVVG</sequence>
<evidence type="ECO:0000313" key="2">
    <source>
        <dbReference type="EMBL" id="KAF9785835.1"/>
    </source>
</evidence>
<feature type="non-terminal residue" evidence="2">
    <location>
        <position position="341"/>
    </location>
</feature>
<proteinExistence type="predicted"/>
<dbReference type="GO" id="GO:0019185">
    <property type="term" value="C:snRNA-activating protein complex"/>
    <property type="evidence" value="ECO:0007669"/>
    <property type="project" value="TreeGrafter"/>
</dbReference>
<feature type="compositionally biased region" description="Basic residues" evidence="1">
    <location>
        <begin position="205"/>
        <end position="219"/>
    </location>
</feature>
<dbReference type="PANTHER" id="PTHR15131">
    <property type="entry name" value="SMALL NUCLEAR RNA ACTIVATING COMPLEX, POLYPEPTIDE 1"/>
    <property type="match status" value="1"/>
</dbReference>
<dbReference type="GO" id="GO:0042795">
    <property type="term" value="P:snRNA transcription by RNA polymerase II"/>
    <property type="evidence" value="ECO:0007669"/>
    <property type="project" value="TreeGrafter"/>
</dbReference>
<dbReference type="Pfam" id="PF09808">
    <property type="entry name" value="SNAPC1"/>
    <property type="match status" value="1"/>
</dbReference>
<dbReference type="EMBL" id="WIUZ02000006">
    <property type="protein sequence ID" value="KAF9785835.1"/>
    <property type="molecule type" value="Genomic_DNA"/>
</dbReference>
<name>A0A9P6HFP3_9AGAM</name>
<accession>A0A9P6HFP3</accession>
<dbReference type="InterPro" id="IPR019188">
    <property type="entry name" value="SNAPC1"/>
</dbReference>
<dbReference type="PANTHER" id="PTHR15131:SF3">
    <property type="entry name" value="SNRNA-ACTIVATING PROTEIN COMPLEX SUBUNIT 1"/>
    <property type="match status" value="1"/>
</dbReference>
<dbReference type="Proteomes" id="UP000736335">
    <property type="component" value="Unassembled WGS sequence"/>
</dbReference>
<dbReference type="GO" id="GO:0042796">
    <property type="term" value="P:snRNA transcription by RNA polymerase III"/>
    <property type="evidence" value="ECO:0007669"/>
    <property type="project" value="TreeGrafter"/>
</dbReference>
<keyword evidence="3" id="KW-1185">Reference proteome</keyword>
<comment type="caution">
    <text evidence="2">The sequence shown here is derived from an EMBL/GenBank/DDBJ whole genome shotgun (WGS) entry which is preliminary data.</text>
</comment>
<gene>
    <name evidence="2" type="ORF">BJ322DRAFT_1188843</name>
</gene>
<reference evidence="2" key="2">
    <citation type="submission" date="2020-11" db="EMBL/GenBank/DDBJ databases">
        <authorList>
            <consortium name="DOE Joint Genome Institute"/>
            <person name="Kuo A."/>
            <person name="Miyauchi S."/>
            <person name="Kiss E."/>
            <person name="Drula E."/>
            <person name="Kohler A."/>
            <person name="Sanchez-Garcia M."/>
            <person name="Andreopoulos B."/>
            <person name="Barry K.W."/>
            <person name="Bonito G."/>
            <person name="Buee M."/>
            <person name="Carver A."/>
            <person name="Chen C."/>
            <person name="Cichocki N."/>
            <person name="Clum A."/>
            <person name="Culley D."/>
            <person name="Crous P.W."/>
            <person name="Fauchery L."/>
            <person name="Girlanda M."/>
            <person name="Hayes R."/>
            <person name="Keri Z."/>
            <person name="Labutti K."/>
            <person name="Lipzen A."/>
            <person name="Lombard V."/>
            <person name="Magnuson J."/>
            <person name="Maillard F."/>
            <person name="Morin E."/>
            <person name="Murat C."/>
            <person name="Nolan M."/>
            <person name="Ohm R."/>
            <person name="Pangilinan J."/>
            <person name="Pereira M."/>
            <person name="Perotto S."/>
            <person name="Peter M."/>
            <person name="Riley R."/>
            <person name="Sitrit Y."/>
            <person name="Stielow B."/>
            <person name="Szollosi G."/>
            <person name="Zifcakova L."/>
            <person name="Stursova M."/>
            <person name="Spatafora J.W."/>
            <person name="Tedersoo L."/>
            <person name="Vaario L.-M."/>
            <person name="Yamada A."/>
            <person name="Yan M."/>
            <person name="Wang P."/>
            <person name="Xu J."/>
            <person name="Bruns T."/>
            <person name="Baldrian P."/>
            <person name="Vilgalys R."/>
            <person name="Henrissat B."/>
            <person name="Grigoriev I.V."/>
            <person name="Hibbett D."/>
            <person name="Nagy L.G."/>
            <person name="Martin F.M."/>
        </authorList>
    </citation>
    <scope>NUCLEOTIDE SEQUENCE</scope>
    <source>
        <strain evidence="2">UH-Tt-Lm1</strain>
    </source>
</reference>
<reference evidence="2" key="1">
    <citation type="journal article" date="2020" name="Nat. Commun.">
        <title>Large-scale genome sequencing of mycorrhizal fungi provides insights into the early evolution of symbiotic traits.</title>
        <authorList>
            <person name="Miyauchi S."/>
            <person name="Kiss E."/>
            <person name="Kuo A."/>
            <person name="Drula E."/>
            <person name="Kohler A."/>
            <person name="Sanchez-Garcia M."/>
            <person name="Morin E."/>
            <person name="Andreopoulos B."/>
            <person name="Barry K.W."/>
            <person name="Bonito G."/>
            <person name="Buee M."/>
            <person name="Carver A."/>
            <person name="Chen C."/>
            <person name="Cichocki N."/>
            <person name="Clum A."/>
            <person name="Culley D."/>
            <person name="Crous P.W."/>
            <person name="Fauchery L."/>
            <person name="Girlanda M."/>
            <person name="Hayes R.D."/>
            <person name="Keri Z."/>
            <person name="LaButti K."/>
            <person name="Lipzen A."/>
            <person name="Lombard V."/>
            <person name="Magnuson J."/>
            <person name="Maillard F."/>
            <person name="Murat C."/>
            <person name="Nolan M."/>
            <person name="Ohm R.A."/>
            <person name="Pangilinan J."/>
            <person name="Pereira M.F."/>
            <person name="Perotto S."/>
            <person name="Peter M."/>
            <person name="Pfister S."/>
            <person name="Riley R."/>
            <person name="Sitrit Y."/>
            <person name="Stielow J.B."/>
            <person name="Szollosi G."/>
            <person name="Zifcakova L."/>
            <person name="Stursova M."/>
            <person name="Spatafora J.W."/>
            <person name="Tedersoo L."/>
            <person name="Vaario L.M."/>
            <person name="Yamada A."/>
            <person name="Yan M."/>
            <person name="Wang P."/>
            <person name="Xu J."/>
            <person name="Bruns T."/>
            <person name="Baldrian P."/>
            <person name="Vilgalys R."/>
            <person name="Dunand C."/>
            <person name="Henrissat B."/>
            <person name="Grigoriev I.V."/>
            <person name="Hibbett D."/>
            <person name="Nagy L.G."/>
            <person name="Martin F.M."/>
        </authorList>
    </citation>
    <scope>NUCLEOTIDE SEQUENCE</scope>
    <source>
        <strain evidence="2">UH-Tt-Lm1</strain>
    </source>
</reference>
<evidence type="ECO:0000256" key="1">
    <source>
        <dbReference type="SAM" id="MobiDB-lite"/>
    </source>
</evidence>
<evidence type="ECO:0000313" key="3">
    <source>
        <dbReference type="Proteomes" id="UP000736335"/>
    </source>
</evidence>
<feature type="region of interest" description="Disordered" evidence="1">
    <location>
        <begin position="197"/>
        <end position="219"/>
    </location>
</feature>
<dbReference type="OrthoDB" id="3253083at2759"/>
<dbReference type="AlphaFoldDB" id="A0A9P6HFP3"/>
<protein>
    <submittedName>
        <fullName evidence="2">Uncharacterized protein</fullName>
    </submittedName>
</protein>
<organism evidence="2 3">
    <name type="scientific">Thelephora terrestris</name>
    <dbReference type="NCBI Taxonomy" id="56493"/>
    <lineage>
        <taxon>Eukaryota</taxon>
        <taxon>Fungi</taxon>
        <taxon>Dikarya</taxon>
        <taxon>Basidiomycota</taxon>
        <taxon>Agaricomycotina</taxon>
        <taxon>Agaricomycetes</taxon>
        <taxon>Thelephorales</taxon>
        <taxon>Thelephoraceae</taxon>
        <taxon>Thelephora</taxon>
    </lineage>
</organism>
<feature type="non-terminal residue" evidence="2">
    <location>
        <position position="1"/>
    </location>
</feature>
<dbReference type="GO" id="GO:0043565">
    <property type="term" value="F:sequence-specific DNA binding"/>
    <property type="evidence" value="ECO:0007669"/>
    <property type="project" value="TreeGrafter"/>
</dbReference>